<dbReference type="PANTHER" id="PTHR30013:SF7">
    <property type="entry name" value="HYDROGENASE-2 SMALL CHAIN"/>
    <property type="match status" value="1"/>
</dbReference>
<dbReference type="GO" id="GO:0009375">
    <property type="term" value="C:ferredoxin hydrogenase complex"/>
    <property type="evidence" value="ECO:0007669"/>
    <property type="project" value="InterPro"/>
</dbReference>
<evidence type="ECO:0000256" key="5">
    <source>
        <dbReference type="ARBA" id="ARBA00023004"/>
    </source>
</evidence>
<dbReference type="GO" id="GO:0016020">
    <property type="term" value="C:membrane"/>
    <property type="evidence" value="ECO:0007669"/>
    <property type="project" value="TreeGrafter"/>
</dbReference>
<dbReference type="STRING" id="1817772.A2527_06080"/>
<dbReference type="Pfam" id="PF14720">
    <property type="entry name" value="NiFe_hyd_SSU_C"/>
    <property type="match status" value="1"/>
</dbReference>
<keyword evidence="5" id="KW-0408">Iron</keyword>
<evidence type="ECO:0000313" key="10">
    <source>
        <dbReference type="Proteomes" id="UP000178449"/>
    </source>
</evidence>
<evidence type="ECO:0000256" key="7">
    <source>
        <dbReference type="ARBA" id="ARBA00023291"/>
    </source>
</evidence>
<keyword evidence="3" id="KW-0479">Metal-binding</keyword>
<dbReference type="GO" id="GO:0009061">
    <property type="term" value="P:anaerobic respiration"/>
    <property type="evidence" value="ECO:0007669"/>
    <property type="project" value="TreeGrafter"/>
</dbReference>
<dbReference type="InterPro" id="IPR037148">
    <property type="entry name" value="NiFe-Hase_small_C_sf"/>
</dbReference>
<name>A0A1F6G9G6_9PROT</name>
<evidence type="ECO:0000259" key="8">
    <source>
        <dbReference type="Pfam" id="PF14720"/>
    </source>
</evidence>
<dbReference type="PANTHER" id="PTHR30013">
    <property type="entry name" value="NIFE / NIFESE HYDROGENASE SMALL SUBUNIT FAMILY MEMBER"/>
    <property type="match status" value="1"/>
</dbReference>
<dbReference type="SUPFAM" id="SSF56770">
    <property type="entry name" value="HydA/Nqo6-like"/>
    <property type="match status" value="1"/>
</dbReference>
<dbReference type="InterPro" id="IPR037024">
    <property type="entry name" value="NiFe_Hase_small_N_sf"/>
</dbReference>
<dbReference type="Gene3D" id="3.40.50.700">
    <property type="entry name" value="NADH:ubiquinone oxidoreductase-like, 20kDa subunit"/>
    <property type="match status" value="1"/>
</dbReference>
<keyword evidence="4" id="KW-0560">Oxidoreductase</keyword>
<dbReference type="PRINTS" id="PR00614">
    <property type="entry name" value="NIHGNASESMLL"/>
</dbReference>
<evidence type="ECO:0000313" key="9">
    <source>
        <dbReference type="EMBL" id="OGG94763.1"/>
    </source>
</evidence>
<sequence length="309" mass="33523">MRTGALSLPLLSVGLEELLAQGDPTQAEPLVWLKGHHSGIHSAPLFSASGYPAFMSRFFRSLGNEPTSEALAGHPILILEGSFSDDALLKVHQTLNSWVSGARVVILLGNEAAYGNDRPEGYLDLEAEILGDNPLPIIRIPGLPAQPRHLLGVLNHLLLYGLPDMDEFRRPTLFFENLICDRCAYRGAFESGDFVKHFGQKEGCLYLLGCKGPVTRNDCATHHWNGSNTWCVGVGSPCTGCSEPLFPTHHGLGMYGQLSHRAAGVRTGWIRHSESLAYTALGVTAVGLAIHGFTKHSLGQYQVDDSEES</sequence>
<dbReference type="EMBL" id="MFNE01000035">
    <property type="protein sequence ID" value="OGG94763.1"/>
    <property type="molecule type" value="Genomic_DNA"/>
</dbReference>
<reference evidence="9 10" key="1">
    <citation type="journal article" date="2016" name="Nat. Commun.">
        <title>Thousands of microbial genomes shed light on interconnected biogeochemical processes in an aquifer system.</title>
        <authorList>
            <person name="Anantharaman K."/>
            <person name="Brown C.T."/>
            <person name="Hug L.A."/>
            <person name="Sharon I."/>
            <person name="Castelle C.J."/>
            <person name="Probst A.J."/>
            <person name="Thomas B.C."/>
            <person name="Singh A."/>
            <person name="Wilkins M.J."/>
            <person name="Karaoz U."/>
            <person name="Brodie E.L."/>
            <person name="Williams K.H."/>
            <person name="Hubbard S.S."/>
            <person name="Banfield J.F."/>
        </authorList>
    </citation>
    <scope>NUCLEOTIDE SEQUENCE [LARGE SCALE GENOMIC DNA]</scope>
</reference>
<protein>
    <recommendedName>
        <fullName evidence="8">Cytochrome-c3 hydrogenase C-terminal domain-containing protein</fullName>
    </recommendedName>
</protein>
<dbReference type="InterPro" id="IPR001821">
    <property type="entry name" value="NiFe_hydrogenase_ssu"/>
</dbReference>
<evidence type="ECO:0000256" key="2">
    <source>
        <dbReference type="ARBA" id="ARBA00022485"/>
    </source>
</evidence>
<accession>A0A1F6G9G6</accession>
<comment type="cofactor">
    <cofactor evidence="1">
        <name>[3Fe-4S] cluster</name>
        <dbReference type="ChEBI" id="CHEBI:21137"/>
    </cofactor>
</comment>
<dbReference type="GO" id="GO:0051538">
    <property type="term" value="F:3 iron, 4 sulfur cluster binding"/>
    <property type="evidence" value="ECO:0007669"/>
    <property type="project" value="UniProtKB-KW"/>
</dbReference>
<keyword evidence="2" id="KW-0004">4Fe-4S</keyword>
<dbReference type="Gene3D" id="4.10.480.10">
    <property type="entry name" value="Cytochrome-c3 hydrogenase, C-terminal domain"/>
    <property type="match status" value="1"/>
</dbReference>
<keyword evidence="7" id="KW-0003">3Fe-4S</keyword>
<proteinExistence type="predicted"/>
<evidence type="ECO:0000256" key="3">
    <source>
        <dbReference type="ARBA" id="ARBA00022723"/>
    </source>
</evidence>
<dbReference type="GO" id="GO:0009055">
    <property type="term" value="F:electron transfer activity"/>
    <property type="evidence" value="ECO:0007669"/>
    <property type="project" value="TreeGrafter"/>
</dbReference>
<dbReference type="Proteomes" id="UP000178449">
    <property type="component" value="Unassembled WGS sequence"/>
</dbReference>
<dbReference type="GO" id="GO:0046872">
    <property type="term" value="F:metal ion binding"/>
    <property type="evidence" value="ECO:0007669"/>
    <property type="project" value="UniProtKB-KW"/>
</dbReference>
<keyword evidence="6" id="KW-0411">Iron-sulfur</keyword>
<dbReference type="InterPro" id="IPR027394">
    <property type="entry name" value="Cytochrome-c3_hydrogenase_C"/>
</dbReference>
<gene>
    <name evidence="9" type="ORF">A2527_06080</name>
</gene>
<evidence type="ECO:0000256" key="4">
    <source>
        <dbReference type="ARBA" id="ARBA00023002"/>
    </source>
</evidence>
<feature type="domain" description="Cytochrome-c3 hydrogenase C-terminal" evidence="8">
    <location>
        <begin position="175"/>
        <end position="249"/>
    </location>
</feature>
<dbReference type="AlphaFoldDB" id="A0A1F6G9G6"/>
<evidence type="ECO:0000256" key="1">
    <source>
        <dbReference type="ARBA" id="ARBA00001927"/>
    </source>
</evidence>
<dbReference type="GO" id="GO:0051539">
    <property type="term" value="F:4 iron, 4 sulfur cluster binding"/>
    <property type="evidence" value="ECO:0007669"/>
    <property type="project" value="UniProtKB-KW"/>
</dbReference>
<dbReference type="GO" id="GO:0044569">
    <property type="term" value="C:[Ni-Fe] hydrogenase complex"/>
    <property type="evidence" value="ECO:0007669"/>
    <property type="project" value="TreeGrafter"/>
</dbReference>
<organism evidence="9 10">
    <name type="scientific">Candidatus Lambdaproteobacteria bacterium RIFOXYD2_FULL_50_16</name>
    <dbReference type="NCBI Taxonomy" id="1817772"/>
    <lineage>
        <taxon>Bacteria</taxon>
        <taxon>Pseudomonadati</taxon>
        <taxon>Pseudomonadota</taxon>
        <taxon>Candidatus Lambdaproteobacteria</taxon>
    </lineage>
</organism>
<evidence type="ECO:0000256" key="6">
    <source>
        <dbReference type="ARBA" id="ARBA00023014"/>
    </source>
</evidence>
<dbReference type="GO" id="GO:0008901">
    <property type="term" value="F:ferredoxin hydrogenase activity"/>
    <property type="evidence" value="ECO:0007669"/>
    <property type="project" value="InterPro"/>
</dbReference>
<comment type="caution">
    <text evidence="9">The sequence shown here is derived from an EMBL/GenBank/DDBJ whole genome shotgun (WGS) entry which is preliminary data.</text>
</comment>